<gene>
    <name evidence="2" type="ORF">MBHS_04090</name>
</gene>
<dbReference type="RefSeq" id="WP_103921773.1">
    <property type="nucleotide sequence ID" value="NZ_FMSV02000546.1"/>
</dbReference>
<feature type="signal peptide" evidence="1">
    <location>
        <begin position="1"/>
        <end position="22"/>
    </location>
</feature>
<name>A0A1H6FDN5_9GAMM</name>
<evidence type="ECO:0008006" key="4">
    <source>
        <dbReference type="Google" id="ProtNLM"/>
    </source>
</evidence>
<sequence length="153" mass="17459">MFKLRQYLLLSGLLLLLNGCIAVNPYNEDLQPLIQVQREGMPLIQWQPQGAQLVRVYQGKYEEDDNTLSGENLIWTLSATTDNSIQSPIRYGEIPPGAQALRPAKKLEPGLFYTVLVRRLDSNARRDKELSNTLNRYEAVYSFRFGGVEMLEP</sequence>
<protein>
    <recommendedName>
        <fullName evidence="4">Lipoprotein</fullName>
    </recommendedName>
</protein>
<accession>A0A1H6FDN5</accession>
<evidence type="ECO:0000256" key="1">
    <source>
        <dbReference type="SAM" id="SignalP"/>
    </source>
</evidence>
<feature type="chain" id="PRO_5014731552" description="Lipoprotein" evidence="1">
    <location>
        <begin position="23"/>
        <end position="153"/>
    </location>
</feature>
<dbReference type="AlphaFoldDB" id="A0A1H6FDN5"/>
<organism evidence="2 3">
    <name type="scientific">Candidatus Venteria ishoeyi</name>
    <dbReference type="NCBI Taxonomy" id="1899563"/>
    <lineage>
        <taxon>Bacteria</taxon>
        <taxon>Pseudomonadati</taxon>
        <taxon>Pseudomonadota</taxon>
        <taxon>Gammaproteobacteria</taxon>
        <taxon>Thiotrichales</taxon>
        <taxon>Thiotrichaceae</taxon>
        <taxon>Venteria</taxon>
    </lineage>
</organism>
<proteinExistence type="predicted"/>
<keyword evidence="1" id="KW-0732">Signal</keyword>
<dbReference type="Proteomes" id="UP000236724">
    <property type="component" value="Unassembled WGS sequence"/>
</dbReference>
<evidence type="ECO:0000313" key="3">
    <source>
        <dbReference type="Proteomes" id="UP000236724"/>
    </source>
</evidence>
<reference evidence="2 3" key="1">
    <citation type="submission" date="2016-10" db="EMBL/GenBank/DDBJ databases">
        <authorList>
            <person name="de Groot N.N."/>
        </authorList>
    </citation>
    <scope>NUCLEOTIDE SEQUENCE [LARGE SCALE GENOMIC DNA]</scope>
    <source>
        <strain evidence="2">MBHS1</strain>
    </source>
</reference>
<keyword evidence="3" id="KW-1185">Reference proteome</keyword>
<evidence type="ECO:0000313" key="2">
    <source>
        <dbReference type="EMBL" id="SEH08200.1"/>
    </source>
</evidence>
<dbReference type="EMBL" id="FMSV02000546">
    <property type="protein sequence ID" value="SEH08200.1"/>
    <property type="molecule type" value="Genomic_DNA"/>
</dbReference>